<dbReference type="RefSeq" id="WP_179389206.1">
    <property type="nucleotide sequence ID" value="NZ_JACBYQ010000002.1"/>
</dbReference>
<keyword evidence="2" id="KW-0413">Isomerase</keyword>
<name>A0A7Y9S7W9_9MICC</name>
<dbReference type="PANTHER" id="PTHR48100:SF58">
    <property type="entry name" value="PE-PGRS FAMILY PROTEIN PE_PGRS11"/>
    <property type="match status" value="1"/>
</dbReference>
<dbReference type="InterPro" id="IPR013078">
    <property type="entry name" value="His_Pase_superF_clade-1"/>
</dbReference>
<dbReference type="GO" id="GO:0016791">
    <property type="term" value="F:phosphatase activity"/>
    <property type="evidence" value="ECO:0007669"/>
    <property type="project" value="TreeGrafter"/>
</dbReference>
<accession>A0A7Y9S7W9</accession>
<organism evidence="2 3">
    <name type="scientific">Psychromicrobium silvestre</name>
    <dbReference type="NCBI Taxonomy" id="1645614"/>
    <lineage>
        <taxon>Bacteria</taxon>
        <taxon>Bacillati</taxon>
        <taxon>Actinomycetota</taxon>
        <taxon>Actinomycetes</taxon>
        <taxon>Micrococcales</taxon>
        <taxon>Micrococcaceae</taxon>
        <taxon>Psychromicrobium</taxon>
    </lineage>
</organism>
<feature type="region of interest" description="Disordered" evidence="1">
    <location>
        <begin position="205"/>
        <end position="226"/>
    </location>
</feature>
<dbReference type="EMBL" id="JACBYQ010000002">
    <property type="protein sequence ID" value="NYE95421.1"/>
    <property type="molecule type" value="Genomic_DNA"/>
</dbReference>
<dbReference type="Gene3D" id="3.40.50.1240">
    <property type="entry name" value="Phosphoglycerate mutase-like"/>
    <property type="match status" value="1"/>
</dbReference>
<evidence type="ECO:0000313" key="3">
    <source>
        <dbReference type="Proteomes" id="UP000521748"/>
    </source>
</evidence>
<dbReference type="GO" id="GO:0004619">
    <property type="term" value="F:phosphoglycerate mutase activity"/>
    <property type="evidence" value="ECO:0007669"/>
    <property type="project" value="UniProtKB-EC"/>
</dbReference>
<gene>
    <name evidence="2" type="ORF">FHU41_001671</name>
</gene>
<dbReference type="Pfam" id="PF00300">
    <property type="entry name" value="His_Phos_1"/>
    <property type="match status" value="1"/>
</dbReference>
<feature type="compositionally biased region" description="Acidic residues" evidence="1">
    <location>
        <begin position="217"/>
        <end position="226"/>
    </location>
</feature>
<proteinExistence type="predicted"/>
<dbReference type="InterPro" id="IPR029033">
    <property type="entry name" value="His_PPase_superfam"/>
</dbReference>
<dbReference type="CDD" id="cd07067">
    <property type="entry name" value="HP_PGM_like"/>
    <property type="match status" value="1"/>
</dbReference>
<dbReference type="Proteomes" id="UP000521748">
    <property type="component" value="Unassembled WGS sequence"/>
</dbReference>
<dbReference type="InterPro" id="IPR050275">
    <property type="entry name" value="PGM_Phosphatase"/>
</dbReference>
<dbReference type="PANTHER" id="PTHR48100">
    <property type="entry name" value="BROAD-SPECIFICITY PHOSPHATASE YOR283W-RELATED"/>
    <property type="match status" value="1"/>
</dbReference>
<sequence length="226" mass="24525">MRLILIRHGQTPSNVRRLLDTALPGPALTELGEQQAQALVPALAELPLDAIYASVALRAQQTAQPLVEARGLDLQVREGLREISAGDLELAGDLPSIKSYLKVVYAWLLGERELRMPGGETGAEVLSRFDEVIREISEAGLQNVAVVSHGAMIRAWAACRAANTDLENPQKYDLSNTGMVILENSGGDAERPWRIVSWIGEPIGGPELADTHHDGPEIEEVNAETR</sequence>
<keyword evidence="3" id="KW-1185">Reference proteome</keyword>
<reference evidence="2 3" key="1">
    <citation type="submission" date="2020-07" db="EMBL/GenBank/DDBJ databases">
        <title>Sequencing the genomes of 1000 actinobacteria strains.</title>
        <authorList>
            <person name="Klenk H.-P."/>
        </authorList>
    </citation>
    <scope>NUCLEOTIDE SEQUENCE [LARGE SCALE GENOMIC DNA]</scope>
    <source>
        <strain evidence="2 3">DSM 102047</strain>
    </source>
</reference>
<dbReference type="SMART" id="SM00855">
    <property type="entry name" value="PGAM"/>
    <property type="match status" value="1"/>
</dbReference>
<comment type="caution">
    <text evidence="2">The sequence shown here is derived from an EMBL/GenBank/DDBJ whole genome shotgun (WGS) entry which is preliminary data.</text>
</comment>
<dbReference type="InterPro" id="IPR001345">
    <property type="entry name" value="PG/BPGM_mutase_AS"/>
</dbReference>
<evidence type="ECO:0000313" key="2">
    <source>
        <dbReference type="EMBL" id="NYE95421.1"/>
    </source>
</evidence>
<dbReference type="SUPFAM" id="SSF53254">
    <property type="entry name" value="Phosphoglycerate mutase-like"/>
    <property type="match status" value="1"/>
</dbReference>
<dbReference type="PROSITE" id="PS00175">
    <property type="entry name" value="PG_MUTASE"/>
    <property type="match status" value="1"/>
</dbReference>
<dbReference type="EC" id="5.4.2.12" evidence="2"/>
<evidence type="ECO:0000256" key="1">
    <source>
        <dbReference type="SAM" id="MobiDB-lite"/>
    </source>
</evidence>
<protein>
    <submittedName>
        <fullName evidence="2">Putative phosphoglycerate mutase</fullName>
        <ecNumber evidence="2">5.4.2.12</ecNumber>
    </submittedName>
</protein>
<dbReference type="GO" id="GO:0005737">
    <property type="term" value="C:cytoplasm"/>
    <property type="evidence" value="ECO:0007669"/>
    <property type="project" value="TreeGrafter"/>
</dbReference>
<dbReference type="AlphaFoldDB" id="A0A7Y9S7W9"/>